<evidence type="ECO:0000256" key="7">
    <source>
        <dbReference type="ARBA" id="ARBA00023237"/>
    </source>
</evidence>
<dbReference type="InterPro" id="IPR051906">
    <property type="entry name" value="TolC-like"/>
</dbReference>
<dbReference type="GO" id="GO:0015288">
    <property type="term" value="F:porin activity"/>
    <property type="evidence" value="ECO:0007669"/>
    <property type="project" value="TreeGrafter"/>
</dbReference>
<feature type="signal peptide" evidence="9">
    <location>
        <begin position="1"/>
        <end position="20"/>
    </location>
</feature>
<evidence type="ECO:0000256" key="3">
    <source>
        <dbReference type="ARBA" id="ARBA00022448"/>
    </source>
</evidence>
<dbReference type="AlphaFoldDB" id="A0A0B7J042"/>
<keyword evidence="7" id="KW-0998">Cell outer membrane</keyword>
<evidence type="ECO:0000256" key="2">
    <source>
        <dbReference type="ARBA" id="ARBA00007613"/>
    </source>
</evidence>
<evidence type="ECO:0000256" key="4">
    <source>
        <dbReference type="ARBA" id="ARBA00022452"/>
    </source>
</evidence>
<dbReference type="GO" id="GO:0009279">
    <property type="term" value="C:cell outer membrane"/>
    <property type="evidence" value="ECO:0007669"/>
    <property type="project" value="UniProtKB-SubCell"/>
</dbReference>
<dbReference type="Gene3D" id="1.20.1600.10">
    <property type="entry name" value="Outer membrane efflux proteins (OEP)"/>
    <property type="match status" value="1"/>
</dbReference>
<feature type="coiled-coil region" evidence="8">
    <location>
        <begin position="326"/>
        <end position="353"/>
    </location>
</feature>
<sequence>MRLNYLFLLLGLALGHHAQAADSQNLMQIYQQALSRDPVWASAQSSHLASQEKLAQGNALFLPTVTFNSGVSATQSDAKFFGGATSVLRGGQNNFESYNYGVNVSQPIYRKQIRAQFEQAKSQVAQADKQLLLAKQGLIIRSSKAYFDVLLAQDKIDLIGAQKTAINKQLEQAKANFEVGTSTITDFNEAQARFDLVVAQEIAAMNDLEVKKRAIQAIVGSTPQALVGVRSDLVAQSPEPIEMEKWVEVAEQNNLTIALQQQALEIATQEVERQNAGHMPTLDAVAGYNNNYANGTATGLGNGSDITSASIGLQLQIPLYQGGLVSSKVREAVANKQKALDDLEAAKRQADLDTRSAYLNLSSSVAQIKAYEQALSSSQSQLDSTNLGYEVGVRTSVDVLNAQQQYFSAKRDLLQSRYTYLVNILSLKSAVGLLGETDVESVNQQLVSR</sequence>
<reference evidence="11" key="1">
    <citation type="submission" date="2014-12" db="EMBL/GenBank/DDBJ databases">
        <authorList>
            <person name="Salcher M.M."/>
        </authorList>
    </citation>
    <scope>NUCLEOTIDE SEQUENCE [LARGE SCALE GENOMIC DNA]</scope>
    <source>
        <strain evidence="11">MMS-10A-171</strain>
    </source>
</reference>
<evidence type="ECO:0000256" key="1">
    <source>
        <dbReference type="ARBA" id="ARBA00004442"/>
    </source>
</evidence>
<evidence type="ECO:0000313" key="10">
    <source>
        <dbReference type="EMBL" id="CEN56710.1"/>
    </source>
</evidence>
<keyword evidence="9" id="KW-0732">Signal</keyword>
<dbReference type="PANTHER" id="PTHR30026:SF20">
    <property type="entry name" value="OUTER MEMBRANE PROTEIN TOLC"/>
    <property type="match status" value="1"/>
</dbReference>
<name>A0A0B7J042_9PROT</name>
<dbReference type="HOGENOM" id="CLU_012817_0_2_4"/>
<dbReference type="InterPro" id="IPR010130">
    <property type="entry name" value="T1SS_OMP_TolC"/>
</dbReference>
<keyword evidence="6" id="KW-0472">Membrane</keyword>
<evidence type="ECO:0000256" key="9">
    <source>
        <dbReference type="SAM" id="SignalP"/>
    </source>
</evidence>
<dbReference type="NCBIfam" id="TIGR01844">
    <property type="entry name" value="type_I_sec_TolC"/>
    <property type="match status" value="1"/>
</dbReference>
<dbReference type="InterPro" id="IPR003423">
    <property type="entry name" value="OMP_efflux"/>
</dbReference>
<dbReference type="Pfam" id="PF02321">
    <property type="entry name" value="OEP"/>
    <property type="match status" value="2"/>
</dbReference>
<dbReference type="RefSeq" id="WP_045751754.1">
    <property type="nucleotide sequence ID" value="NZ_LN794158.1"/>
</dbReference>
<comment type="similarity">
    <text evidence="2">Belongs to the outer membrane factor (OMF) (TC 1.B.17) family.</text>
</comment>
<dbReference type="SUPFAM" id="SSF56954">
    <property type="entry name" value="Outer membrane efflux proteins (OEP)"/>
    <property type="match status" value="1"/>
</dbReference>
<evidence type="ECO:0000256" key="5">
    <source>
        <dbReference type="ARBA" id="ARBA00022692"/>
    </source>
</evidence>
<dbReference type="KEGG" id="mbac:BN1209_1674"/>
<evidence type="ECO:0000256" key="8">
    <source>
        <dbReference type="SAM" id="Coils"/>
    </source>
</evidence>
<keyword evidence="5" id="KW-0812">Transmembrane</keyword>
<feature type="chain" id="PRO_5002117167" evidence="9">
    <location>
        <begin position="21"/>
        <end position="449"/>
    </location>
</feature>
<dbReference type="OrthoDB" id="9813458at2"/>
<dbReference type="Proteomes" id="UP000056322">
    <property type="component" value="Chromosome 1"/>
</dbReference>
<evidence type="ECO:0000313" key="11">
    <source>
        <dbReference type="Proteomes" id="UP000056322"/>
    </source>
</evidence>
<dbReference type="STRING" id="1581680.BN1209_1674"/>
<gene>
    <name evidence="10" type="ORF">BN1209_1674</name>
</gene>
<keyword evidence="8" id="KW-0175">Coiled coil</keyword>
<organism evidence="10 11">
    <name type="scientific">Candidatus Methylopumilus turicensis</name>
    <dbReference type="NCBI Taxonomy" id="1581680"/>
    <lineage>
        <taxon>Bacteria</taxon>
        <taxon>Pseudomonadati</taxon>
        <taxon>Pseudomonadota</taxon>
        <taxon>Betaproteobacteria</taxon>
        <taxon>Nitrosomonadales</taxon>
        <taxon>Methylophilaceae</taxon>
        <taxon>Candidatus Methylopumilus</taxon>
    </lineage>
</organism>
<keyword evidence="3" id="KW-0813">Transport</keyword>
<dbReference type="GO" id="GO:0015562">
    <property type="term" value="F:efflux transmembrane transporter activity"/>
    <property type="evidence" value="ECO:0007669"/>
    <property type="project" value="InterPro"/>
</dbReference>
<proteinExistence type="inferred from homology"/>
<dbReference type="EMBL" id="LN794158">
    <property type="protein sequence ID" value="CEN56710.1"/>
    <property type="molecule type" value="Genomic_DNA"/>
</dbReference>
<dbReference type="PANTHER" id="PTHR30026">
    <property type="entry name" value="OUTER MEMBRANE PROTEIN TOLC"/>
    <property type="match status" value="1"/>
</dbReference>
<comment type="subcellular location">
    <subcellularLocation>
        <location evidence="1">Cell outer membrane</location>
    </subcellularLocation>
</comment>
<keyword evidence="11" id="KW-1185">Reference proteome</keyword>
<protein>
    <submittedName>
        <fullName evidence="10">Type I secretion outer membrane protein, TolC family</fullName>
    </submittedName>
</protein>
<keyword evidence="4" id="KW-1134">Transmembrane beta strand</keyword>
<accession>A0A0B7J042</accession>
<evidence type="ECO:0000256" key="6">
    <source>
        <dbReference type="ARBA" id="ARBA00023136"/>
    </source>
</evidence>
<dbReference type="GO" id="GO:1990281">
    <property type="term" value="C:efflux pump complex"/>
    <property type="evidence" value="ECO:0007669"/>
    <property type="project" value="TreeGrafter"/>
</dbReference>